<proteinExistence type="inferred from homology"/>
<dbReference type="PRINTS" id="PR00951">
    <property type="entry name" value="FLGBIOSNFLIP"/>
</dbReference>
<evidence type="ECO:0000256" key="13">
    <source>
        <dbReference type="SAM" id="SignalP"/>
    </source>
</evidence>
<evidence type="ECO:0000256" key="4">
    <source>
        <dbReference type="ARBA" id="ARBA00022475"/>
    </source>
</evidence>
<dbReference type="Pfam" id="PF00813">
    <property type="entry name" value="FliP"/>
    <property type="match status" value="1"/>
</dbReference>
<keyword evidence="14" id="KW-0966">Cell projection</keyword>
<dbReference type="GO" id="GO:0044781">
    <property type="term" value="P:bacterial-type flagellum organization"/>
    <property type="evidence" value="ECO:0007669"/>
    <property type="project" value="UniProtKB-UniRule"/>
</dbReference>
<name>A0AA96G7E1_9BACT</name>
<dbReference type="NCBIfam" id="TIGR01103">
    <property type="entry name" value="fliP"/>
    <property type="match status" value="1"/>
</dbReference>
<accession>A0AA96G7E1</accession>
<dbReference type="EMBL" id="CP116967">
    <property type="protein sequence ID" value="WNM56769.1"/>
    <property type="molecule type" value="Genomic_DNA"/>
</dbReference>
<evidence type="ECO:0000256" key="2">
    <source>
        <dbReference type="ARBA" id="ARBA00021714"/>
    </source>
</evidence>
<dbReference type="InterPro" id="IPR005837">
    <property type="entry name" value="FliP"/>
</dbReference>
<evidence type="ECO:0000256" key="6">
    <source>
        <dbReference type="ARBA" id="ARBA00022795"/>
    </source>
</evidence>
<keyword evidence="5 12" id="KW-0812">Transmembrane</keyword>
<protein>
    <recommendedName>
        <fullName evidence="2 12">Flagellar biosynthetic protein FliP</fullName>
    </recommendedName>
</protein>
<keyword evidence="9 12" id="KW-0472">Membrane</keyword>
<comment type="similarity">
    <text evidence="1 12">Belongs to the FliP/MopC/SpaP family.</text>
</comment>
<organism evidence="14 15">
    <name type="scientific">Candidatus Nitrospira allomarina</name>
    <dbReference type="NCBI Taxonomy" id="3020900"/>
    <lineage>
        <taxon>Bacteria</taxon>
        <taxon>Pseudomonadati</taxon>
        <taxon>Nitrospirota</taxon>
        <taxon>Nitrospiria</taxon>
        <taxon>Nitrospirales</taxon>
        <taxon>Nitrospiraceae</taxon>
        <taxon>Nitrospira</taxon>
    </lineage>
</organism>
<dbReference type="PANTHER" id="PTHR30587">
    <property type="entry name" value="FLAGELLAR BIOSYNTHETIC PROTEIN FLIP"/>
    <property type="match status" value="1"/>
</dbReference>
<dbReference type="PANTHER" id="PTHR30587:SF0">
    <property type="entry name" value="FLAGELLAR BIOSYNTHETIC PROTEIN FLIP"/>
    <property type="match status" value="1"/>
</dbReference>
<dbReference type="PROSITE" id="PS01060">
    <property type="entry name" value="FLIP_1"/>
    <property type="match status" value="1"/>
</dbReference>
<evidence type="ECO:0000313" key="15">
    <source>
        <dbReference type="Proteomes" id="UP001302719"/>
    </source>
</evidence>
<keyword evidence="14" id="KW-0969">Cilium</keyword>
<keyword evidence="13" id="KW-0732">Signal</keyword>
<dbReference type="GO" id="GO:0009306">
    <property type="term" value="P:protein secretion"/>
    <property type="evidence" value="ECO:0007669"/>
    <property type="project" value="UniProtKB-UniRule"/>
</dbReference>
<evidence type="ECO:0000256" key="1">
    <source>
        <dbReference type="ARBA" id="ARBA00006257"/>
    </source>
</evidence>
<feature type="chain" id="PRO_5041643479" description="Flagellar biosynthetic protein FliP" evidence="13">
    <location>
        <begin position="33"/>
        <end position="259"/>
    </location>
</feature>
<feature type="transmembrane region" description="Helical" evidence="12">
    <location>
        <begin position="238"/>
        <end position="258"/>
    </location>
</feature>
<dbReference type="AlphaFoldDB" id="A0AA96G7E1"/>
<comment type="subcellular location">
    <subcellularLocation>
        <location evidence="12">Cell membrane</location>
        <topology evidence="12">Multi-pass membrane protein</topology>
    </subcellularLocation>
    <subcellularLocation>
        <location evidence="12">Bacterial flagellum basal body</location>
    </subcellularLocation>
</comment>
<keyword evidence="8 12" id="KW-1133">Transmembrane helix</keyword>
<gene>
    <name evidence="12 14" type="primary">fliP</name>
    <name evidence="14" type="ORF">PP769_12360</name>
</gene>
<dbReference type="GO" id="GO:0005886">
    <property type="term" value="C:plasma membrane"/>
    <property type="evidence" value="ECO:0007669"/>
    <property type="project" value="UniProtKB-SubCell"/>
</dbReference>
<dbReference type="Proteomes" id="UP001302719">
    <property type="component" value="Chromosome"/>
</dbReference>
<keyword evidence="6 12" id="KW-1005">Bacterial flagellum biogenesis</keyword>
<reference evidence="14 15" key="1">
    <citation type="submission" date="2023-01" db="EMBL/GenBank/DDBJ databases">
        <title>Cultivation and genomic characterization of new, ubiquitous marine nitrite-oxidizing bacteria from the Nitrospirales.</title>
        <authorList>
            <person name="Mueller A.J."/>
            <person name="Daebeler A."/>
            <person name="Herbold C.W."/>
            <person name="Kirkegaard R.H."/>
            <person name="Daims H."/>
        </authorList>
    </citation>
    <scope>NUCLEOTIDE SEQUENCE [LARGE SCALE GENOMIC DNA]</scope>
    <source>
        <strain evidence="14 15">VA</strain>
    </source>
</reference>
<dbReference type="NCBIfam" id="NF009438">
    <property type="entry name" value="PRK12797.1"/>
    <property type="match status" value="1"/>
</dbReference>
<dbReference type="KEGG" id="nall:PP769_12360"/>
<dbReference type="PROSITE" id="PS01061">
    <property type="entry name" value="FLIP_2"/>
    <property type="match status" value="1"/>
</dbReference>
<evidence type="ECO:0000256" key="9">
    <source>
        <dbReference type="ARBA" id="ARBA00023136"/>
    </source>
</evidence>
<keyword evidence="7 12" id="KW-0653">Protein transport</keyword>
<sequence length="259" mass="28816">MNNPFCGFHGGRDCWRLLGMSLVMGLPTSAFAQATKDPAISLQVSGLDGTEPWTFGLRILFLLTALTLAPALLMLVTAFTRVVIVLGLLRQALGTMHAPPNQVMIGLAMFLTLFIMMPVWEQIRVQALNPLLEQQVTQEVALDRAKIPLRTFMLKQVREKDLTLFVEMAKVPHPQTPDDVPFHVLVPAFVTSELRTAFQIGFLIYVPFLVIDMIVASILMSMGMMMLPPIMISLPFKLVLFVLADGWFLVVGALMNSFQ</sequence>
<dbReference type="RefSeq" id="WP_312640523.1">
    <property type="nucleotide sequence ID" value="NZ_CP116967.1"/>
</dbReference>
<evidence type="ECO:0000256" key="7">
    <source>
        <dbReference type="ARBA" id="ARBA00022927"/>
    </source>
</evidence>
<evidence type="ECO:0000313" key="14">
    <source>
        <dbReference type="EMBL" id="WNM56769.1"/>
    </source>
</evidence>
<keyword evidence="14" id="KW-0282">Flagellum</keyword>
<comment type="function">
    <text evidence="12">Plays a role in the flagellum-specific transport system.</text>
</comment>
<keyword evidence="10" id="KW-0975">Bacterial flagellum</keyword>
<keyword evidence="3 12" id="KW-0813">Transport</keyword>
<dbReference type="InterPro" id="IPR005838">
    <property type="entry name" value="T3SS_IM_P"/>
</dbReference>
<evidence type="ECO:0000256" key="11">
    <source>
        <dbReference type="ARBA" id="ARBA00023225"/>
    </source>
</evidence>
<feature type="transmembrane region" description="Helical" evidence="12">
    <location>
        <begin position="202"/>
        <end position="226"/>
    </location>
</feature>
<evidence type="ECO:0000256" key="5">
    <source>
        <dbReference type="ARBA" id="ARBA00022692"/>
    </source>
</evidence>
<feature type="signal peptide" evidence="13">
    <location>
        <begin position="1"/>
        <end position="32"/>
    </location>
</feature>
<evidence type="ECO:0000256" key="3">
    <source>
        <dbReference type="ARBA" id="ARBA00022448"/>
    </source>
</evidence>
<keyword evidence="4 12" id="KW-1003">Cell membrane</keyword>
<evidence type="ECO:0000256" key="10">
    <source>
        <dbReference type="ARBA" id="ARBA00023143"/>
    </source>
</evidence>
<keyword evidence="11 12" id="KW-1006">Bacterial flagellum protein export</keyword>
<keyword evidence="15" id="KW-1185">Reference proteome</keyword>
<feature type="transmembrane region" description="Helical" evidence="12">
    <location>
        <begin position="56"/>
        <end position="89"/>
    </location>
</feature>
<evidence type="ECO:0000256" key="12">
    <source>
        <dbReference type="RuleBase" id="RU362069"/>
    </source>
</evidence>
<feature type="transmembrane region" description="Helical" evidence="12">
    <location>
        <begin position="101"/>
        <end position="120"/>
    </location>
</feature>
<dbReference type="GO" id="GO:0009425">
    <property type="term" value="C:bacterial-type flagellum basal body"/>
    <property type="evidence" value="ECO:0007669"/>
    <property type="project" value="UniProtKB-SubCell"/>
</dbReference>
<dbReference type="PRINTS" id="PR01302">
    <property type="entry name" value="TYPE3IMPPROT"/>
</dbReference>
<evidence type="ECO:0000256" key="8">
    <source>
        <dbReference type="ARBA" id="ARBA00022989"/>
    </source>
</evidence>